<proteinExistence type="inferred from homology"/>
<gene>
    <name evidence="6" type="ORF">V525_01870</name>
</gene>
<dbReference type="EMBL" id="AYXO01000001">
    <property type="protein sequence ID" value="ETA08872.1"/>
    <property type="molecule type" value="Genomic_DNA"/>
</dbReference>
<dbReference type="InterPro" id="IPR050490">
    <property type="entry name" value="Bact_solute-bd_prot1"/>
</dbReference>
<reference evidence="6 7" key="1">
    <citation type="journal article" date="2014" name="Genome Announc.">
        <title>Draft Genome Sequence of Gordonia alkanivorans Strain CGMCC6845, a Halotolerant Hydrocarbon-Degrading Bacterium.</title>
        <authorList>
            <person name="Wang X."/>
            <person name="Jin D."/>
            <person name="Zhou L."/>
            <person name="Wu L."/>
            <person name="An W."/>
            <person name="Zhao L."/>
        </authorList>
    </citation>
    <scope>NUCLEOTIDE SEQUENCE [LARGE SCALE GENOMIC DNA]</scope>
    <source>
        <strain evidence="6 7">CGMCC 6845</strain>
    </source>
</reference>
<accession>W9DJN5</accession>
<dbReference type="PANTHER" id="PTHR43649">
    <property type="entry name" value="ARABINOSE-BINDING PROTEIN-RELATED"/>
    <property type="match status" value="1"/>
</dbReference>
<dbReference type="SUPFAM" id="SSF53850">
    <property type="entry name" value="Periplasmic binding protein-like II"/>
    <property type="match status" value="1"/>
</dbReference>
<dbReference type="Pfam" id="PF01547">
    <property type="entry name" value="SBP_bac_1"/>
    <property type="match status" value="1"/>
</dbReference>
<dbReference type="PANTHER" id="PTHR43649:SF34">
    <property type="entry name" value="ABC TRANSPORTER PERIPLASMIC-BINDING PROTEIN YCJN-RELATED"/>
    <property type="match status" value="1"/>
</dbReference>
<comment type="caution">
    <text evidence="6">The sequence shown here is derived from an EMBL/GenBank/DDBJ whole genome shotgun (WGS) entry which is preliminary data.</text>
</comment>
<keyword evidence="5" id="KW-1133">Transmembrane helix</keyword>
<dbReference type="HOGENOM" id="CLU_031285_9_1_11"/>
<dbReference type="Proteomes" id="UP000035035">
    <property type="component" value="Unassembled WGS sequence"/>
</dbReference>
<keyword evidence="7" id="KW-1185">Reference proteome</keyword>
<evidence type="ECO:0000256" key="5">
    <source>
        <dbReference type="SAM" id="Phobius"/>
    </source>
</evidence>
<keyword evidence="5" id="KW-0472">Membrane</keyword>
<dbReference type="AlphaFoldDB" id="W9DJN5"/>
<organism evidence="6 7">
    <name type="scientific">Gordonia alkanivorans CGMCC 6845</name>
    <dbReference type="NCBI Taxonomy" id="1423140"/>
    <lineage>
        <taxon>Bacteria</taxon>
        <taxon>Bacillati</taxon>
        <taxon>Actinomycetota</taxon>
        <taxon>Actinomycetes</taxon>
        <taxon>Mycobacteriales</taxon>
        <taxon>Gordoniaceae</taxon>
        <taxon>Gordonia</taxon>
    </lineage>
</organism>
<evidence type="ECO:0000256" key="4">
    <source>
        <dbReference type="SAM" id="MobiDB-lite"/>
    </source>
</evidence>
<evidence type="ECO:0000313" key="6">
    <source>
        <dbReference type="EMBL" id="ETA08872.1"/>
    </source>
</evidence>
<name>W9DJN5_9ACTN</name>
<keyword evidence="3" id="KW-0732">Signal</keyword>
<evidence type="ECO:0000256" key="1">
    <source>
        <dbReference type="ARBA" id="ARBA00008520"/>
    </source>
</evidence>
<dbReference type="InterPro" id="IPR006059">
    <property type="entry name" value="SBP"/>
</dbReference>
<sequence length="505" mass="54014">MRSRVSTDDGTGRTGRSGGSRRSEGGPPGSRTTSRVRRKVLAAAVAAAAALPVLSACGSGYEAGVLNFYPPADGADTFAAIGDKCSADSGGAYKVVTTPLPKGADDQRLQLARRLAGNDSGLDLMGMDVVWTAEFADAGWMVPVPDAMAAEVSARSLGGPLDTAVWKTDEDERERLYAIPFSTNTQLLWYRKDVLEDKVDRRRPASTWDGMLEDALVSGRNGGPTYIMVQGRQYEGLMVWFNSVLVSAGGQVVDPENPDQVTLNDTPEHRAATVRALRTLKAVATAPGADPSLTNSDEGAARLGMESGKALYEVNWPFVFPGMRENAVAGAVPFLDLTKYANLYADSANPPSDRDVIPLNREMQKVFDFAPYPGFEGLPTKTTLGGINIAVASTSEQQDLAWQAAECITSEASQKSFSLNAGPPPVIESIYDDADFRLAYPMAEEIKRQLQPEHAAVRPKSPDYQAISTLLQAKLSPVGAWDPETLVDELAEAVQKAIDGEGLVP</sequence>
<protein>
    <submittedName>
        <fullName evidence="6">ABC transporter substrate-binding protein</fullName>
    </submittedName>
</protein>
<keyword evidence="2" id="KW-0813">Transport</keyword>
<dbReference type="Gene3D" id="3.40.190.10">
    <property type="entry name" value="Periplasmic binding protein-like II"/>
    <property type="match status" value="4"/>
</dbReference>
<feature type="transmembrane region" description="Helical" evidence="5">
    <location>
        <begin position="40"/>
        <end position="61"/>
    </location>
</feature>
<feature type="compositionally biased region" description="Basic and acidic residues" evidence="4">
    <location>
        <begin position="1"/>
        <end position="11"/>
    </location>
</feature>
<feature type="region of interest" description="Disordered" evidence="4">
    <location>
        <begin position="1"/>
        <end position="35"/>
    </location>
</feature>
<evidence type="ECO:0000313" key="7">
    <source>
        <dbReference type="Proteomes" id="UP000035035"/>
    </source>
</evidence>
<evidence type="ECO:0000256" key="3">
    <source>
        <dbReference type="ARBA" id="ARBA00022729"/>
    </source>
</evidence>
<dbReference type="PATRIC" id="fig|1423140.3.peg.380"/>
<keyword evidence="5" id="KW-0812">Transmembrane</keyword>
<evidence type="ECO:0000256" key="2">
    <source>
        <dbReference type="ARBA" id="ARBA00022448"/>
    </source>
</evidence>
<comment type="similarity">
    <text evidence="1">Belongs to the bacterial solute-binding protein 1 family.</text>
</comment>